<dbReference type="SUPFAM" id="SSF52172">
    <property type="entry name" value="CheY-like"/>
    <property type="match status" value="1"/>
</dbReference>
<dbReference type="SMART" id="SM00421">
    <property type="entry name" value="HTH_LUXR"/>
    <property type="match status" value="1"/>
</dbReference>
<dbReference type="GO" id="GO:0006355">
    <property type="term" value="P:regulation of DNA-templated transcription"/>
    <property type="evidence" value="ECO:0007669"/>
    <property type="project" value="InterPro"/>
</dbReference>
<dbReference type="PANTHER" id="PTHR43214">
    <property type="entry name" value="TWO-COMPONENT RESPONSE REGULATOR"/>
    <property type="match status" value="1"/>
</dbReference>
<dbReference type="SUPFAM" id="SSF46894">
    <property type="entry name" value="C-terminal effector domain of the bipartite response regulators"/>
    <property type="match status" value="1"/>
</dbReference>
<dbReference type="Proteomes" id="UP000193427">
    <property type="component" value="Chromosome"/>
</dbReference>
<dbReference type="GO" id="GO:0000160">
    <property type="term" value="P:phosphorelay signal transduction system"/>
    <property type="evidence" value="ECO:0007669"/>
    <property type="project" value="InterPro"/>
</dbReference>
<dbReference type="PROSITE" id="PS50110">
    <property type="entry name" value="RESPONSE_REGULATORY"/>
    <property type="match status" value="1"/>
</dbReference>
<organism evidence="2 3">
    <name type="scientific">Piscinibacter gummiphilus</name>
    <dbReference type="NCBI Taxonomy" id="946333"/>
    <lineage>
        <taxon>Bacteria</taxon>
        <taxon>Pseudomonadati</taxon>
        <taxon>Pseudomonadota</taxon>
        <taxon>Betaproteobacteria</taxon>
        <taxon>Burkholderiales</taxon>
        <taxon>Sphaerotilaceae</taxon>
        <taxon>Piscinibacter</taxon>
    </lineage>
</organism>
<accession>A0A1W6L3K6</accession>
<dbReference type="InterPro" id="IPR000198">
    <property type="entry name" value="RhoGAP_dom"/>
</dbReference>
<evidence type="ECO:0000313" key="3">
    <source>
        <dbReference type="Proteomes" id="UP000193427"/>
    </source>
</evidence>
<dbReference type="InterPro" id="IPR000792">
    <property type="entry name" value="Tscrpt_reg_LuxR_C"/>
</dbReference>
<protein>
    <submittedName>
        <fullName evidence="2">Uncharacterized protein</fullName>
    </submittedName>
</protein>
<dbReference type="GO" id="GO:0003677">
    <property type="term" value="F:DNA binding"/>
    <property type="evidence" value="ECO:0007669"/>
    <property type="project" value="UniProtKB-KW"/>
</dbReference>
<dbReference type="PROSITE" id="PS50238">
    <property type="entry name" value="RHOGAP"/>
    <property type="match status" value="1"/>
</dbReference>
<dbReference type="KEGG" id="rgu:A4W93_02280"/>
<gene>
    <name evidence="2" type="ORF">A4W93_02280</name>
</gene>
<dbReference type="STRING" id="946333.A4W93_02280"/>
<dbReference type="InterPro" id="IPR039420">
    <property type="entry name" value="WalR-like"/>
</dbReference>
<dbReference type="InterPro" id="IPR016032">
    <property type="entry name" value="Sig_transdc_resp-reg_C-effctor"/>
</dbReference>
<evidence type="ECO:0000313" key="2">
    <source>
        <dbReference type="EMBL" id="ARN18844.1"/>
    </source>
</evidence>
<evidence type="ECO:0000256" key="1">
    <source>
        <dbReference type="ARBA" id="ARBA00023125"/>
    </source>
</evidence>
<dbReference type="InterPro" id="IPR001789">
    <property type="entry name" value="Sig_transdc_resp-reg_receiver"/>
</dbReference>
<dbReference type="AlphaFoldDB" id="A0A1W6L3K6"/>
<keyword evidence="3" id="KW-1185">Reference proteome</keyword>
<name>A0A1W6L3K6_9BURK</name>
<dbReference type="Pfam" id="PF00196">
    <property type="entry name" value="GerE"/>
    <property type="match status" value="1"/>
</dbReference>
<proteinExistence type="predicted"/>
<keyword evidence="1" id="KW-0238">DNA-binding</keyword>
<dbReference type="InterPro" id="IPR011006">
    <property type="entry name" value="CheY-like_superfamily"/>
</dbReference>
<dbReference type="Gene3D" id="3.40.50.2300">
    <property type="match status" value="1"/>
</dbReference>
<sequence>MFLPANMPSLVLLQRDHEASPHLRSLIQATGRFEVLGLTHTVADTRALLKTCRPDILMADLRVQDGEVTGLLKELRQPARPQRPARPHVLVSMVSHDDGLLLEALRAGADGYWVHSRSPELLIATLEQLARGESPMSPMIARQLLNHFDRHASARGTAPTGPFELTGTEREILSRLAQGYLIDEIAQQWHASVHTVACGIRRVYHKLQFDLRAGGLSLA</sequence>
<reference evidence="2 3" key="1">
    <citation type="submission" date="2016-04" db="EMBL/GenBank/DDBJ databases">
        <title>Complete genome sequence of natural rubber-degrading, novel Gram-negative bacterium, Rhizobacter gummiphilus strain NS21.</title>
        <authorList>
            <person name="Tabata M."/>
            <person name="Kasai D."/>
            <person name="Fukuda M."/>
        </authorList>
    </citation>
    <scope>NUCLEOTIDE SEQUENCE [LARGE SCALE GENOMIC DNA]</scope>
    <source>
        <strain evidence="2 3">NS21</strain>
    </source>
</reference>
<dbReference type="EMBL" id="CP015118">
    <property type="protein sequence ID" value="ARN18844.1"/>
    <property type="molecule type" value="Genomic_DNA"/>
</dbReference>